<proteinExistence type="predicted"/>
<evidence type="ECO:0000313" key="2">
    <source>
        <dbReference type="EMBL" id="SDY05991.1"/>
    </source>
</evidence>
<keyword evidence="3" id="KW-1185">Reference proteome</keyword>
<feature type="domain" description="GmrSD restriction endonucleases N-terminal" evidence="1">
    <location>
        <begin position="56"/>
        <end position="192"/>
    </location>
</feature>
<dbReference type="Proteomes" id="UP000199035">
    <property type="component" value="Unassembled WGS sequence"/>
</dbReference>
<accession>A0A1H3GRT7</accession>
<evidence type="ECO:0000259" key="1">
    <source>
        <dbReference type="Pfam" id="PF03235"/>
    </source>
</evidence>
<gene>
    <name evidence="2" type="ORF">SAMN05421643_10323</name>
</gene>
<reference evidence="3" key="1">
    <citation type="submission" date="2016-10" db="EMBL/GenBank/DDBJ databases">
        <authorList>
            <person name="Varghese N."/>
            <person name="Submissions S."/>
        </authorList>
    </citation>
    <scope>NUCLEOTIDE SEQUENCE [LARGE SCALE GENOMIC DNA]</scope>
    <source>
        <strain evidence="3">ANC 5109</strain>
    </source>
</reference>
<organism evidence="2 3">
    <name type="scientific">Acinetobacter kyonggiensis</name>
    <dbReference type="NCBI Taxonomy" id="595670"/>
    <lineage>
        <taxon>Bacteria</taxon>
        <taxon>Pseudomonadati</taxon>
        <taxon>Pseudomonadota</taxon>
        <taxon>Gammaproteobacteria</taxon>
        <taxon>Moraxellales</taxon>
        <taxon>Moraxellaceae</taxon>
        <taxon>Acinetobacter</taxon>
    </lineage>
</organism>
<dbReference type="PANTHER" id="PTHR39639:SF1">
    <property type="entry name" value="DUF262 DOMAIN-CONTAINING PROTEIN"/>
    <property type="match status" value="1"/>
</dbReference>
<dbReference type="RefSeq" id="WP_092687629.1">
    <property type="nucleotide sequence ID" value="NZ_FNPK01000003.1"/>
</dbReference>
<dbReference type="EMBL" id="FNPK01000003">
    <property type="protein sequence ID" value="SDY05991.1"/>
    <property type="molecule type" value="Genomic_DNA"/>
</dbReference>
<dbReference type="Pfam" id="PF03235">
    <property type="entry name" value="GmrSD_N"/>
    <property type="match status" value="1"/>
</dbReference>
<name>A0A1H3GRT7_9GAMM</name>
<evidence type="ECO:0000313" key="3">
    <source>
        <dbReference type="Proteomes" id="UP000199035"/>
    </source>
</evidence>
<dbReference type="AlphaFoldDB" id="A0A1H3GRT7"/>
<dbReference type="PANTHER" id="PTHR39639">
    <property type="entry name" value="CHROMOSOME 16, WHOLE GENOME SHOTGUN SEQUENCE"/>
    <property type="match status" value="1"/>
</dbReference>
<dbReference type="InterPro" id="IPR004919">
    <property type="entry name" value="GmrSD_N"/>
</dbReference>
<protein>
    <recommendedName>
        <fullName evidence="1">GmrSD restriction endonucleases N-terminal domain-containing protein</fullName>
    </recommendedName>
</protein>
<dbReference type="STRING" id="595670.SAMN05421643_10323"/>
<sequence length="416" mass="48582">MTNLSLLTDDKVISDEAKELAEQAIKLKQKSSDFDIREFPTELIVDKYTRPIPEIDNKTELFMPEYQREFKWSIKQQSEFIESVITDLPIPYIYVADVSDGDNEGRIEIIDGSQRIRTIARFLNNMFELESLTLVPELNGFKFKDLKGSRQLRLKRKTIRFIELIGVDEEARRQIFYRLNSGGVTLNPMEIRFGTNDGEFLLFLQELAKDEKFKRLCPISQGRIRNREYEEMLLRFFAYRFDMESYVKEVRSFLTNFMAKMNGKYIYKEGESKIIFDQVHFRNVFEEMLNFVDNNFEPLYFKKSIKNISVPRIRFEALSVGVSLALSSGQPIFKENIPEWLNSDIFSTLTDSDASNSIPKLKDRTFYVVNNLLNLPWQPSSTAFIKSLAGKSVIPFLEQGPDEEEVGIRGDQYDLF</sequence>